<reference evidence="1 2" key="1">
    <citation type="submission" date="2011-01" db="EMBL/GenBank/DDBJ databases">
        <authorList>
            <person name="Muzny D."/>
            <person name="Qin X."/>
            <person name="Deng J."/>
            <person name="Jiang H."/>
            <person name="Liu Y."/>
            <person name="Qu J."/>
            <person name="Song X.-Z."/>
            <person name="Zhang L."/>
            <person name="Thornton R."/>
            <person name="Coyle M."/>
            <person name="Francisco L."/>
            <person name="Jackson L."/>
            <person name="Javaid M."/>
            <person name="Korchina V."/>
            <person name="Kovar C."/>
            <person name="Mata R."/>
            <person name="Mathew T."/>
            <person name="Ngo R."/>
            <person name="Nguyen L."/>
            <person name="Nguyen N."/>
            <person name="Okwuonu G."/>
            <person name="Ongeri F."/>
            <person name="Pham C."/>
            <person name="Simmons D."/>
            <person name="Wilczek-Boney K."/>
            <person name="Hale W."/>
            <person name="Jakkamsetti A."/>
            <person name="Pham P."/>
            <person name="Ruth R."/>
            <person name="San Lucas F."/>
            <person name="Warren J."/>
            <person name="Zhang J."/>
            <person name="Zhao Z."/>
            <person name="Zhou C."/>
            <person name="Zhu D."/>
            <person name="Lee S."/>
            <person name="Bess C."/>
            <person name="Blankenburg K."/>
            <person name="Forbes L."/>
            <person name="Fu Q."/>
            <person name="Gubbala S."/>
            <person name="Hirani K."/>
            <person name="Jayaseelan J.C."/>
            <person name="Lara F."/>
            <person name="Munidasa M."/>
            <person name="Palculict T."/>
            <person name="Patil S."/>
            <person name="Pu L.-L."/>
            <person name="Saada N."/>
            <person name="Tang L."/>
            <person name="Weissenberger G."/>
            <person name="Zhu Y."/>
            <person name="Hemphill L."/>
            <person name="Shang Y."/>
            <person name="Youmans B."/>
            <person name="Ayvaz T."/>
            <person name="Ross M."/>
            <person name="Santibanez J."/>
            <person name="Aqrawi P."/>
            <person name="Gross S."/>
            <person name="Joshi V."/>
            <person name="Fowler G."/>
            <person name="Nazareth L."/>
            <person name="Reid J."/>
            <person name="Worley K."/>
            <person name="Petrosino J."/>
            <person name="Highlander S."/>
            <person name="Gibbs R."/>
        </authorList>
    </citation>
    <scope>NUCLEOTIDE SEQUENCE [LARGE SCALE GENOMIC DNA]</scope>
    <source>
        <strain evidence="1 2">ATCC 33394</strain>
    </source>
</reference>
<name>F0F1L3_9NEIS</name>
<organism evidence="1 2">
    <name type="scientific">Kingella denitrificans ATCC 33394</name>
    <dbReference type="NCBI Taxonomy" id="888741"/>
    <lineage>
        <taxon>Bacteria</taxon>
        <taxon>Pseudomonadati</taxon>
        <taxon>Pseudomonadota</taxon>
        <taxon>Betaproteobacteria</taxon>
        <taxon>Neisseriales</taxon>
        <taxon>Neisseriaceae</taxon>
        <taxon>Kingella</taxon>
    </lineage>
</organism>
<evidence type="ECO:0000313" key="1">
    <source>
        <dbReference type="EMBL" id="EGC16628.1"/>
    </source>
</evidence>
<accession>F0F1L3</accession>
<protein>
    <submittedName>
        <fullName evidence="1">Uncharacterized protein</fullName>
    </submittedName>
</protein>
<dbReference type="AlphaFoldDB" id="F0F1L3"/>
<gene>
    <name evidence="1" type="ORF">HMPREF9098_1998</name>
</gene>
<keyword evidence="2" id="KW-1185">Reference proteome</keyword>
<dbReference type="HOGENOM" id="CLU_3184716_0_0_4"/>
<comment type="caution">
    <text evidence="1">The sequence shown here is derived from an EMBL/GenBank/DDBJ whole genome shotgun (WGS) entry which is preliminary data.</text>
</comment>
<sequence length="46" mass="4973">MGNHKAGTGNKGNGLFGKCAGCLRLTRHKSSLHLRHTATRLNLSTR</sequence>
<evidence type="ECO:0000313" key="2">
    <source>
        <dbReference type="Proteomes" id="UP000004088"/>
    </source>
</evidence>
<proteinExistence type="predicted"/>
<dbReference type="EMBL" id="AEWV01000040">
    <property type="protein sequence ID" value="EGC16628.1"/>
    <property type="molecule type" value="Genomic_DNA"/>
</dbReference>
<dbReference type="Proteomes" id="UP000004088">
    <property type="component" value="Unassembled WGS sequence"/>
</dbReference>